<protein>
    <submittedName>
        <fullName evidence="2">Uncharacterized protein</fullName>
    </submittedName>
</protein>
<dbReference type="RefSeq" id="WP_187967192.1">
    <property type="nucleotide sequence ID" value="NZ_JACVDC010000087.1"/>
</dbReference>
<organism evidence="2 3">
    <name type="scientific">Sinomicrobium weinanense</name>
    <dbReference type="NCBI Taxonomy" id="2842200"/>
    <lineage>
        <taxon>Bacteria</taxon>
        <taxon>Pseudomonadati</taxon>
        <taxon>Bacteroidota</taxon>
        <taxon>Flavobacteriia</taxon>
        <taxon>Flavobacteriales</taxon>
        <taxon>Flavobacteriaceae</taxon>
        <taxon>Sinomicrobium</taxon>
    </lineage>
</organism>
<dbReference type="Proteomes" id="UP000653730">
    <property type="component" value="Unassembled WGS sequence"/>
</dbReference>
<keyword evidence="1" id="KW-0812">Transmembrane</keyword>
<feature type="transmembrane region" description="Helical" evidence="1">
    <location>
        <begin position="6"/>
        <end position="27"/>
    </location>
</feature>
<sequence>MKNKNAFLKFYAVTLTAFLLYIGITGFRPDSSPKKFEEITVERINVVEPDGKLKMVISNSDRQHPGMLDGKMIGDRKRPPGIIFFNEEQDEVGGLGYGGNKKEGASMVFSVDQYKNDQIMQMQYSRNKDGKQRYGLKLWDRSEKVTLSELIHVWDSLKAKGFSDDKVMKVLEAQNDGKPVRATRMFTGKNFDDQVGMFLKDEFGNDRIKIYVDENNEPKIEILNSEGKVSKVVAN</sequence>
<keyword evidence="3" id="KW-1185">Reference proteome</keyword>
<evidence type="ECO:0000256" key="1">
    <source>
        <dbReference type="SAM" id="Phobius"/>
    </source>
</evidence>
<dbReference type="AlphaFoldDB" id="A0A926JVS2"/>
<evidence type="ECO:0000313" key="3">
    <source>
        <dbReference type="Proteomes" id="UP000653730"/>
    </source>
</evidence>
<gene>
    <name evidence="2" type="ORF">IBL28_19000</name>
</gene>
<keyword evidence="1" id="KW-1133">Transmembrane helix</keyword>
<reference evidence="2 3" key="1">
    <citation type="submission" date="2020-09" db="EMBL/GenBank/DDBJ databases">
        <title>Sinomicrobium weinanense sp. nov., a halophilic bacteria isolated from saline-alkali soil.</title>
        <authorList>
            <person name="Wu P."/>
            <person name="Ren H."/>
            <person name="Mei Y."/>
            <person name="Liang Y."/>
            <person name="Chen Z."/>
        </authorList>
    </citation>
    <scope>NUCLEOTIDE SEQUENCE [LARGE SCALE GENOMIC DNA]</scope>
    <source>
        <strain evidence="2 3">FJxs</strain>
    </source>
</reference>
<evidence type="ECO:0000313" key="2">
    <source>
        <dbReference type="EMBL" id="MBC9798066.1"/>
    </source>
</evidence>
<dbReference type="EMBL" id="JACVDC010000087">
    <property type="protein sequence ID" value="MBC9798066.1"/>
    <property type="molecule type" value="Genomic_DNA"/>
</dbReference>
<proteinExistence type="predicted"/>
<comment type="caution">
    <text evidence="2">The sequence shown here is derived from an EMBL/GenBank/DDBJ whole genome shotgun (WGS) entry which is preliminary data.</text>
</comment>
<name>A0A926JVS2_9FLAO</name>
<accession>A0A926JVS2</accession>
<keyword evidence="1" id="KW-0472">Membrane</keyword>